<organism evidence="1 2">
    <name type="scientific">Acetobacter nitrogenifigens DSM 23921 = NBRC 105050</name>
    <dbReference type="NCBI Taxonomy" id="1120919"/>
    <lineage>
        <taxon>Bacteria</taxon>
        <taxon>Pseudomonadati</taxon>
        <taxon>Pseudomonadota</taxon>
        <taxon>Alphaproteobacteria</taxon>
        <taxon>Acetobacterales</taxon>
        <taxon>Acetobacteraceae</taxon>
        <taxon>Acetobacter</taxon>
    </lineage>
</organism>
<name>A0A511XDA8_9PROT</name>
<dbReference type="Pfam" id="PF10768">
    <property type="entry name" value="FliX"/>
    <property type="match status" value="1"/>
</dbReference>
<dbReference type="Proteomes" id="UP000321635">
    <property type="component" value="Unassembled WGS sequence"/>
</dbReference>
<dbReference type="STRING" id="1120919.GCA_000429165_02900"/>
<dbReference type="EMBL" id="BJYF01000022">
    <property type="protein sequence ID" value="GEN60940.1"/>
    <property type="molecule type" value="Genomic_DNA"/>
</dbReference>
<protein>
    <submittedName>
        <fullName evidence="1">Uncharacterized protein</fullName>
    </submittedName>
</protein>
<dbReference type="AlphaFoldDB" id="A0A511XDA8"/>
<gene>
    <name evidence="1" type="ORF">ANI02nite_28240</name>
</gene>
<dbReference type="InterPro" id="IPR019704">
    <property type="entry name" value="Flagellar_assmbl_FliX_class2"/>
</dbReference>
<keyword evidence="2" id="KW-1185">Reference proteome</keyword>
<accession>A0A511XDA8</accession>
<evidence type="ECO:0000313" key="2">
    <source>
        <dbReference type="Proteomes" id="UP000321635"/>
    </source>
</evidence>
<proteinExistence type="predicted"/>
<dbReference type="GO" id="GO:0044781">
    <property type="term" value="P:bacterial-type flagellum organization"/>
    <property type="evidence" value="ECO:0007669"/>
    <property type="project" value="InterPro"/>
</dbReference>
<comment type="caution">
    <text evidence="1">The sequence shown here is derived from an EMBL/GenBank/DDBJ whole genome shotgun (WGS) entry which is preliminary data.</text>
</comment>
<sequence>MVPGFTLDGPNEEMAVASSTNLAPSGLLALQELEAQGDERVPASRTRADMTWGKDATDALRSLQLALLYDGDVCFAFTSLNRLLERAPPVAEAGLHDVIEEIRVRVAVEAAKAERWAARLRAPGVHEPTSDGSFSLSSK</sequence>
<reference evidence="1 2" key="1">
    <citation type="submission" date="2019-07" db="EMBL/GenBank/DDBJ databases">
        <title>Whole genome shotgun sequence of Acetobacter nitrogenifigens NBRC 105050.</title>
        <authorList>
            <person name="Hosoyama A."/>
            <person name="Uohara A."/>
            <person name="Ohji S."/>
            <person name="Ichikawa N."/>
        </authorList>
    </citation>
    <scope>NUCLEOTIDE SEQUENCE [LARGE SCALE GENOMIC DNA]</scope>
    <source>
        <strain evidence="1 2">NBRC 105050</strain>
    </source>
</reference>
<evidence type="ECO:0000313" key="1">
    <source>
        <dbReference type="EMBL" id="GEN60940.1"/>
    </source>
</evidence>